<accession>A0A6P8APL4</accession>
<dbReference type="OrthoDB" id="10503121at2759"/>
<reference evidence="3" key="2">
    <citation type="submission" date="2019-10" db="EMBL/GenBank/DDBJ databases">
        <authorList>
            <consortium name="NCBI Genome Project"/>
        </authorList>
    </citation>
    <scope>NUCLEOTIDE SEQUENCE</scope>
    <source>
        <strain evidence="3">NI907</strain>
    </source>
</reference>
<dbReference type="KEGG" id="pgri:PgNI_11405"/>
<organism evidence="2 3">
    <name type="scientific">Pyricularia grisea</name>
    <name type="common">Crabgrass-specific blast fungus</name>
    <name type="synonym">Magnaporthe grisea</name>
    <dbReference type="NCBI Taxonomy" id="148305"/>
    <lineage>
        <taxon>Eukaryota</taxon>
        <taxon>Fungi</taxon>
        <taxon>Dikarya</taxon>
        <taxon>Ascomycota</taxon>
        <taxon>Pezizomycotina</taxon>
        <taxon>Sordariomycetes</taxon>
        <taxon>Sordariomycetidae</taxon>
        <taxon>Magnaporthales</taxon>
        <taxon>Pyriculariaceae</taxon>
        <taxon>Pyricularia</taxon>
    </lineage>
</organism>
<feature type="compositionally biased region" description="Basic and acidic residues" evidence="1">
    <location>
        <begin position="110"/>
        <end position="129"/>
    </location>
</feature>
<feature type="region of interest" description="Disordered" evidence="1">
    <location>
        <begin position="89"/>
        <end position="164"/>
    </location>
</feature>
<protein>
    <submittedName>
        <fullName evidence="3">Uncharacterized protein</fullName>
    </submittedName>
</protein>
<name>A0A6P8APL4_PYRGI</name>
<dbReference type="Proteomes" id="UP000515153">
    <property type="component" value="Chromosome VI"/>
</dbReference>
<feature type="region of interest" description="Disordered" evidence="1">
    <location>
        <begin position="1"/>
        <end position="26"/>
    </location>
</feature>
<gene>
    <name evidence="3" type="ORF">PgNI_11405</name>
</gene>
<evidence type="ECO:0000313" key="2">
    <source>
        <dbReference type="Proteomes" id="UP000515153"/>
    </source>
</evidence>
<reference evidence="2 3" key="1">
    <citation type="journal article" date="2019" name="Mol. Biol. Evol.">
        <title>Blast fungal genomes show frequent chromosomal changes, gene gains and losses, and effector gene turnover.</title>
        <authorList>
            <person name="Gomez Luciano L.B."/>
            <person name="Jason Tsai I."/>
            <person name="Chuma I."/>
            <person name="Tosa Y."/>
            <person name="Chen Y.H."/>
            <person name="Li J.Y."/>
            <person name="Li M.Y."/>
            <person name="Jade Lu M.Y."/>
            <person name="Nakayashiki H."/>
            <person name="Li W.H."/>
        </authorList>
    </citation>
    <scope>NUCLEOTIDE SEQUENCE [LARGE SCALE GENOMIC DNA]</scope>
    <source>
        <strain evidence="2 3">NI907</strain>
    </source>
</reference>
<dbReference type="RefSeq" id="XP_030976834.1">
    <property type="nucleotide sequence ID" value="XM_031131372.1"/>
</dbReference>
<evidence type="ECO:0000313" key="3">
    <source>
        <dbReference type="RefSeq" id="XP_030976834.1"/>
    </source>
</evidence>
<dbReference type="AlphaFoldDB" id="A0A6P8APL4"/>
<sequence>MPGGTEVRKDVEAAFRTRAHSEGSKRPTDIVETFKMQFSKWLELALIAAVTPQVLAQVPDAHDRHGALEARSVGDIKLSGRGLKVARTMEHLFDGSEPQSDGSESDEDEINRKAWAEAEKRRKEREARRAANRSPPRAQQRGRQRGKQRRDVEEDNTADLMARI</sequence>
<proteinExistence type="predicted"/>
<evidence type="ECO:0000256" key="1">
    <source>
        <dbReference type="SAM" id="MobiDB-lite"/>
    </source>
</evidence>
<reference evidence="3" key="3">
    <citation type="submission" date="2025-08" db="UniProtKB">
        <authorList>
            <consortium name="RefSeq"/>
        </authorList>
    </citation>
    <scope>IDENTIFICATION</scope>
    <source>
        <strain evidence="3">NI907</strain>
    </source>
</reference>
<dbReference type="GeneID" id="41966277"/>
<keyword evidence="2" id="KW-1185">Reference proteome</keyword>